<dbReference type="EMBL" id="LCLS01000001">
    <property type="protein sequence ID" value="KKU22503.1"/>
    <property type="molecule type" value="Genomic_DNA"/>
</dbReference>
<protein>
    <recommendedName>
        <fullName evidence="4">PF07610 family protein</fullName>
    </recommendedName>
</protein>
<keyword evidence="1" id="KW-0812">Transmembrane</keyword>
<evidence type="ECO:0008006" key="4">
    <source>
        <dbReference type="Google" id="ProtNLM"/>
    </source>
</evidence>
<proteinExistence type="predicted"/>
<dbReference type="InterPro" id="IPR011467">
    <property type="entry name" value="DUF1573"/>
</dbReference>
<evidence type="ECO:0000256" key="1">
    <source>
        <dbReference type="SAM" id="Phobius"/>
    </source>
</evidence>
<comment type="caution">
    <text evidence="2">The sequence shown here is derived from an EMBL/GenBank/DDBJ whole genome shotgun (WGS) entry which is preliminary data.</text>
</comment>
<feature type="transmembrane region" description="Helical" evidence="1">
    <location>
        <begin position="6"/>
        <end position="24"/>
    </location>
</feature>
<sequence length="174" mass="18114">MNKTAIIGIFAGAIVLIGGLIWYAQPAGDRNTKANTSPALNSVLAAEEPNYNFGTISMANGNVSHAFKVKNTGTETITVSKLYTSCMCTTAKLKITDFSNLSGQAQYGPFGMPGHGSASLIKASIAPDQEAEVEVVFDPNAHGPAGVGRIERVVVLENNAGAPVELEFSATVTP</sequence>
<evidence type="ECO:0000313" key="2">
    <source>
        <dbReference type="EMBL" id="KKU22503.1"/>
    </source>
</evidence>
<dbReference type="PANTHER" id="PTHR37833:SF1">
    <property type="entry name" value="SIGNAL PEPTIDE PROTEIN"/>
    <property type="match status" value="1"/>
</dbReference>
<dbReference type="AlphaFoldDB" id="A0A0G1QXE7"/>
<dbReference type="InterPro" id="IPR013783">
    <property type="entry name" value="Ig-like_fold"/>
</dbReference>
<dbReference type="PANTHER" id="PTHR37833">
    <property type="entry name" value="LIPOPROTEIN-RELATED"/>
    <property type="match status" value="1"/>
</dbReference>
<dbReference type="Pfam" id="PF07610">
    <property type="entry name" value="DUF1573"/>
    <property type="match status" value="1"/>
</dbReference>
<dbReference type="Gene3D" id="2.60.40.10">
    <property type="entry name" value="Immunoglobulins"/>
    <property type="match status" value="1"/>
</dbReference>
<reference evidence="2 3" key="1">
    <citation type="journal article" date="2015" name="Nature">
        <title>rRNA introns, odd ribosomes, and small enigmatic genomes across a large radiation of phyla.</title>
        <authorList>
            <person name="Brown C.T."/>
            <person name="Hug L.A."/>
            <person name="Thomas B.C."/>
            <person name="Sharon I."/>
            <person name="Castelle C.J."/>
            <person name="Singh A."/>
            <person name="Wilkins M.J."/>
            <person name="Williams K.H."/>
            <person name="Banfield J.F."/>
        </authorList>
    </citation>
    <scope>NUCLEOTIDE SEQUENCE [LARGE SCALE GENOMIC DNA]</scope>
</reference>
<name>A0A0G1QXE7_9BACT</name>
<keyword evidence="1" id="KW-0472">Membrane</keyword>
<accession>A0A0G1QXE7</accession>
<gene>
    <name evidence="2" type="ORF">UX31_C0001G0021</name>
</gene>
<organism evidence="2 3">
    <name type="scientific">Candidatus Nomurabacteria bacterium GW2011_GWA1_46_11</name>
    <dbReference type="NCBI Taxonomy" id="1618732"/>
    <lineage>
        <taxon>Bacteria</taxon>
        <taxon>Candidatus Nomuraibacteriota</taxon>
    </lineage>
</organism>
<dbReference type="Proteomes" id="UP000034107">
    <property type="component" value="Unassembled WGS sequence"/>
</dbReference>
<keyword evidence="1" id="KW-1133">Transmembrane helix</keyword>
<evidence type="ECO:0000313" key="3">
    <source>
        <dbReference type="Proteomes" id="UP000034107"/>
    </source>
</evidence>